<feature type="transmembrane region" description="Helical" evidence="8">
    <location>
        <begin position="206"/>
        <end position="228"/>
    </location>
</feature>
<feature type="transmembrane region" description="Helical" evidence="8">
    <location>
        <begin position="112"/>
        <end position="130"/>
    </location>
</feature>
<feature type="transmembrane region" description="Helical" evidence="8">
    <location>
        <begin position="82"/>
        <end position="100"/>
    </location>
</feature>
<feature type="transmembrane region" description="Helical" evidence="8">
    <location>
        <begin position="182"/>
        <end position="199"/>
    </location>
</feature>
<reference evidence="10 11" key="1">
    <citation type="journal article" date="2015" name="Int. J. Syst. Evol. Microbiol.">
        <title>Flavisolibacter ginsenosidimutans sp. nov., with ginsenoside-converting activity isolated from soil used for cultivating ginseng.</title>
        <authorList>
            <person name="Zhao Y."/>
            <person name="Liu Q."/>
            <person name="Kang M.S."/>
            <person name="Jin F."/>
            <person name="Yu H."/>
            <person name="Im W.T."/>
        </authorList>
    </citation>
    <scope>NUCLEOTIDE SEQUENCE [LARGE SCALE GENOMIC DNA]</scope>
    <source>
        <strain evidence="10 11">Gsoil 636</strain>
    </source>
</reference>
<protein>
    <submittedName>
        <fullName evidence="10">Glycosyltransferase family 39 protein</fullName>
    </submittedName>
</protein>
<dbReference type="PANTHER" id="PTHR33908">
    <property type="entry name" value="MANNOSYLTRANSFERASE YKCB-RELATED"/>
    <property type="match status" value="1"/>
</dbReference>
<dbReference type="GO" id="GO:0016763">
    <property type="term" value="F:pentosyltransferase activity"/>
    <property type="evidence" value="ECO:0007669"/>
    <property type="project" value="TreeGrafter"/>
</dbReference>
<feature type="transmembrane region" description="Helical" evidence="8">
    <location>
        <begin position="349"/>
        <end position="368"/>
    </location>
</feature>
<evidence type="ECO:0000256" key="3">
    <source>
        <dbReference type="ARBA" id="ARBA00022676"/>
    </source>
</evidence>
<feature type="transmembrane region" description="Helical" evidence="8">
    <location>
        <begin position="316"/>
        <end position="337"/>
    </location>
</feature>
<keyword evidence="4 10" id="KW-0808">Transferase</keyword>
<evidence type="ECO:0000256" key="1">
    <source>
        <dbReference type="ARBA" id="ARBA00004651"/>
    </source>
</evidence>
<dbReference type="OrthoDB" id="9792789at2"/>
<accession>A0A5B8UK88</accession>
<keyword evidence="5 8" id="KW-0812">Transmembrane</keyword>
<dbReference type="InterPro" id="IPR050297">
    <property type="entry name" value="LipidA_mod_glycosyltrf_83"/>
</dbReference>
<name>A0A5B8UK88_9BACT</name>
<keyword evidence="3" id="KW-0328">Glycosyltransferase</keyword>
<keyword evidence="7 8" id="KW-0472">Membrane</keyword>
<feature type="transmembrane region" description="Helical" evidence="8">
    <location>
        <begin position="425"/>
        <end position="444"/>
    </location>
</feature>
<dbReference type="AlphaFoldDB" id="A0A5B8UK88"/>
<feature type="transmembrane region" description="Helical" evidence="8">
    <location>
        <begin position="291"/>
        <end position="310"/>
    </location>
</feature>
<dbReference type="Proteomes" id="UP000321204">
    <property type="component" value="Chromosome"/>
</dbReference>
<evidence type="ECO:0000256" key="8">
    <source>
        <dbReference type="SAM" id="Phobius"/>
    </source>
</evidence>
<keyword evidence="11" id="KW-1185">Reference proteome</keyword>
<dbReference type="GO" id="GO:0009103">
    <property type="term" value="P:lipopolysaccharide biosynthetic process"/>
    <property type="evidence" value="ECO:0007669"/>
    <property type="project" value="UniProtKB-ARBA"/>
</dbReference>
<dbReference type="Pfam" id="PF13231">
    <property type="entry name" value="PMT_2"/>
    <property type="match status" value="1"/>
</dbReference>
<evidence type="ECO:0000313" key="10">
    <source>
        <dbReference type="EMBL" id="QEC56968.1"/>
    </source>
</evidence>
<dbReference type="EMBL" id="CP042433">
    <property type="protein sequence ID" value="QEC56968.1"/>
    <property type="molecule type" value="Genomic_DNA"/>
</dbReference>
<keyword evidence="6 8" id="KW-1133">Transmembrane helix</keyword>
<evidence type="ECO:0000256" key="4">
    <source>
        <dbReference type="ARBA" id="ARBA00022679"/>
    </source>
</evidence>
<evidence type="ECO:0000313" key="11">
    <source>
        <dbReference type="Proteomes" id="UP000321204"/>
    </source>
</evidence>
<keyword evidence="2" id="KW-1003">Cell membrane</keyword>
<gene>
    <name evidence="10" type="ORF">FSB75_14025</name>
</gene>
<feature type="transmembrane region" description="Helical" evidence="8">
    <location>
        <begin position="402"/>
        <end position="418"/>
    </location>
</feature>
<dbReference type="KEGG" id="fgg:FSB75_14025"/>
<dbReference type="PANTHER" id="PTHR33908:SF3">
    <property type="entry name" value="UNDECAPRENYL PHOSPHATE-ALPHA-4-AMINO-4-DEOXY-L-ARABINOSE ARABINOSYL TRANSFERASE"/>
    <property type="match status" value="1"/>
</dbReference>
<evidence type="ECO:0000256" key="6">
    <source>
        <dbReference type="ARBA" id="ARBA00022989"/>
    </source>
</evidence>
<evidence type="ECO:0000256" key="2">
    <source>
        <dbReference type="ARBA" id="ARBA00022475"/>
    </source>
</evidence>
<dbReference type="InterPro" id="IPR038731">
    <property type="entry name" value="RgtA/B/C-like"/>
</dbReference>
<feature type="domain" description="Glycosyltransferase RgtA/B/C/D-like" evidence="9">
    <location>
        <begin position="62"/>
        <end position="214"/>
    </location>
</feature>
<dbReference type="GO" id="GO:0010041">
    <property type="term" value="P:response to iron(III) ion"/>
    <property type="evidence" value="ECO:0007669"/>
    <property type="project" value="TreeGrafter"/>
</dbReference>
<proteinExistence type="predicted"/>
<comment type="subcellular location">
    <subcellularLocation>
        <location evidence="1">Cell membrane</location>
        <topology evidence="1">Multi-pass membrane protein</topology>
    </subcellularLocation>
</comment>
<evidence type="ECO:0000256" key="7">
    <source>
        <dbReference type="ARBA" id="ARBA00023136"/>
    </source>
</evidence>
<sequence>MPRKLPAEIIIVIGALLLFVPFLGTTHLFDWDEINFAEASREMLVTHNYAIPQIAFEPFWEKPPLFFWLQVLCMKLFGVNEFAARLPNALCGVLTLVLLYRLGKKLVNEQFGWMWVLVYAGSLLPQLYFKSGIIDPWFNLFIFLAVYQLSVYSDARPSRPLRRIVLAGLFTGLAVMTKGPVALLITGLCYGVFAIGTRFRNFMKPLHILLFLAVTGLAGGLWFIALLANGQQHIITEFILYQVRLFQTEDAGHGGPFFYHFIILLIGCFPAAALSILSMRIGNRVNETPRHFHRWMMILFWVTLLLFSIVKTKIVHYSSLCYFPLTYLATVSFYHLYRRKWNLPSWNKWLQVATGLLLSLLILTVTFIDQLKPYLLQPGRIKDAFARANLQAQVEWSGWEKLPGLILLAGVVVFVLRVNQSVRRALVALFVAALVGINLTIVLITPKVEPYSQGAAIEFYQSKKAENALVEPLRFKSYAHLFYTMRPPQFTRSLADSIKQFNTHPEVPVYYVGKIQNKDENEREMPYLQKLYEKNGFVFYKRNSGNTP</sequence>
<feature type="transmembrane region" description="Helical" evidence="8">
    <location>
        <begin position="257"/>
        <end position="279"/>
    </location>
</feature>
<dbReference type="RefSeq" id="WP_146788760.1">
    <property type="nucleotide sequence ID" value="NZ_BAABIO010000003.1"/>
</dbReference>
<organism evidence="10 11">
    <name type="scientific">Flavisolibacter ginsenosidimutans</name>
    <dbReference type="NCBI Taxonomy" id="661481"/>
    <lineage>
        <taxon>Bacteria</taxon>
        <taxon>Pseudomonadati</taxon>
        <taxon>Bacteroidota</taxon>
        <taxon>Chitinophagia</taxon>
        <taxon>Chitinophagales</taxon>
        <taxon>Chitinophagaceae</taxon>
        <taxon>Flavisolibacter</taxon>
    </lineage>
</organism>
<evidence type="ECO:0000256" key="5">
    <source>
        <dbReference type="ARBA" id="ARBA00022692"/>
    </source>
</evidence>
<evidence type="ECO:0000259" key="9">
    <source>
        <dbReference type="Pfam" id="PF13231"/>
    </source>
</evidence>
<dbReference type="GO" id="GO:0005886">
    <property type="term" value="C:plasma membrane"/>
    <property type="evidence" value="ECO:0007669"/>
    <property type="project" value="UniProtKB-SubCell"/>
</dbReference>
<feature type="transmembrane region" description="Helical" evidence="8">
    <location>
        <begin position="7"/>
        <end position="29"/>
    </location>
</feature>